<evidence type="ECO:0000313" key="2">
    <source>
        <dbReference type="EMBL" id="OLP07769.1"/>
    </source>
</evidence>
<dbReference type="EMBL" id="MSYM01000007">
    <property type="protein sequence ID" value="OLP07769.1"/>
    <property type="molecule type" value="Genomic_DNA"/>
</dbReference>
<comment type="caution">
    <text evidence="2">The sequence shown here is derived from an EMBL/GenBank/DDBJ whole genome shotgun (WGS) entry which is preliminary data.</text>
</comment>
<dbReference type="STRING" id="81479.RA876_18245"/>
<keyword evidence="1" id="KW-1133">Transmembrane helix</keyword>
<protein>
    <submittedName>
        <fullName evidence="2">Uncharacterized protein</fullName>
    </submittedName>
</protein>
<organism evidence="2 3">
    <name type="scientific">Rhodoferax antarcticus ANT.BR</name>
    <dbReference type="NCBI Taxonomy" id="1111071"/>
    <lineage>
        <taxon>Bacteria</taxon>
        <taxon>Pseudomonadati</taxon>
        <taxon>Pseudomonadota</taxon>
        <taxon>Betaproteobacteria</taxon>
        <taxon>Burkholderiales</taxon>
        <taxon>Comamonadaceae</taxon>
        <taxon>Rhodoferax</taxon>
    </lineage>
</organism>
<proteinExistence type="predicted"/>
<keyword evidence="1" id="KW-0472">Membrane</keyword>
<keyword evidence="1" id="KW-0812">Transmembrane</keyword>
<dbReference type="AlphaFoldDB" id="A0A1Q8YIM4"/>
<reference evidence="2 3" key="1">
    <citation type="submission" date="2017-01" db="EMBL/GenBank/DDBJ databases">
        <title>Genome sequence of Rhodoferax antarcticus ANT.BR, a psychrophilic purple nonsulfur bacterium from an Antarctic microbial mat.</title>
        <authorList>
            <person name="Baker J."/>
            <person name="Riester C."/>
            <person name="Skinner B."/>
            <person name="Newell A."/>
            <person name="Swingley W."/>
            <person name="Madigan M."/>
            <person name="Jung D."/>
            <person name="Asao M."/>
            <person name="Chen M."/>
            <person name="Loughlin P."/>
            <person name="Pan H."/>
            <person name="Lin S."/>
            <person name="Li N."/>
            <person name="Shaw J."/>
            <person name="Prado M."/>
            <person name="Sherman C."/>
            <person name="Li X."/>
            <person name="Tang J."/>
            <person name="Blankenship R."/>
            <person name="Zhao T."/>
            <person name="Touchman J."/>
            <person name="Sattley M."/>
        </authorList>
    </citation>
    <scope>NUCLEOTIDE SEQUENCE [LARGE SCALE GENOMIC DNA]</scope>
    <source>
        <strain evidence="2 3">ANT.BR</strain>
    </source>
</reference>
<name>A0A1Q8YIM4_9BURK</name>
<gene>
    <name evidence="2" type="ORF">BLL52_0865</name>
</gene>
<evidence type="ECO:0000256" key="1">
    <source>
        <dbReference type="SAM" id="Phobius"/>
    </source>
</evidence>
<evidence type="ECO:0000313" key="3">
    <source>
        <dbReference type="Proteomes" id="UP000185911"/>
    </source>
</evidence>
<sequence>MFQVMPGVQRFVLGPLVTWLRRWSVPCALAMTVVMVAVMVVALSLLLGAGMLMAQQVIALAKELPTHRHNIRQKLRDLRPALVPSGTTLELARVFGMVEGEIAAAQKQLRLDTQSEPELTRVAVDTDAVSSLPLQVLNTVAYRWPAPA</sequence>
<accession>A0A1Q8YIM4</accession>
<keyword evidence="3" id="KW-1185">Reference proteome</keyword>
<feature type="transmembrane region" description="Helical" evidence="1">
    <location>
        <begin position="23"/>
        <end position="47"/>
    </location>
</feature>
<dbReference type="Proteomes" id="UP000185911">
    <property type="component" value="Unassembled WGS sequence"/>
</dbReference>